<dbReference type="OrthoDB" id="6335756at2759"/>
<feature type="domain" description="USP" evidence="2">
    <location>
        <begin position="1"/>
        <end position="342"/>
    </location>
</feature>
<dbReference type="GO" id="GO:0016579">
    <property type="term" value="P:protein deubiquitination"/>
    <property type="evidence" value="ECO:0007669"/>
    <property type="project" value="InterPro"/>
</dbReference>
<dbReference type="InterPro" id="IPR018200">
    <property type="entry name" value="USP_CS"/>
</dbReference>
<dbReference type="InterPro" id="IPR050164">
    <property type="entry name" value="Peptidase_C19"/>
</dbReference>
<dbReference type="PROSITE" id="PS00973">
    <property type="entry name" value="USP_2"/>
    <property type="match status" value="1"/>
</dbReference>
<gene>
    <name evidence="3" type="primary">usp37_4</name>
    <name evidence="3" type="ORF">FJT64_002451</name>
</gene>
<accession>A0A6A4WJY4</accession>
<dbReference type="GO" id="GO:0005829">
    <property type="term" value="C:cytosol"/>
    <property type="evidence" value="ECO:0007669"/>
    <property type="project" value="TreeGrafter"/>
</dbReference>
<dbReference type="AlphaFoldDB" id="A0A6A4WJY4"/>
<keyword evidence="4" id="KW-1185">Reference proteome</keyword>
<dbReference type="EMBL" id="VIIS01000670">
    <property type="protein sequence ID" value="KAF0306423.1"/>
    <property type="molecule type" value="Genomic_DNA"/>
</dbReference>
<evidence type="ECO:0000256" key="1">
    <source>
        <dbReference type="ARBA" id="ARBA00009085"/>
    </source>
</evidence>
<comment type="similarity">
    <text evidence="1">Belongs to the peptidase C19 family.</text>
</comment>
<evidence type="ECO:0000313" key="3">
    <source>
        <dbReference type="EMBL" id="KAF0306423.1"/>
    </source>
</evidence>
<protein>
    <submittedName>
        <fullName evidence="3">Ubiquitin carboxyl-terminal hydrolase 37</fullName>
    </submittedName>
</protein>
<organism evidence="3 4">
    <name type="scientific">Amphibalanus amphitrite</name>
    <name type="common">Striped barnacle</name>
    <name type="synonym">Balanus amphitrite</name>
    <dbReference type="NCBI Taxonomy" id="1232801"/>
    <lineage>
        <taxon>Eukaryota</taxon>
        <taxon>Metazoa</taxon>
        <taxon>Ecdysozoa</taxon>
        <taxon>Arthropoda</taxon>
        <taxon>Crustacea</taxon>
        <taxon>Multicrustacea</taxon>
        <taxon>Cirripedia</taxon>
        <taxon>Thoracica</taxon>
        <taxon>Thoracicalcarea</taxon>
        <taxon>Balanomorpha</taxon>
        <taxon>Balanoidea</taxon>
        <taxon>Balanidae</taxon>
        <taxon>Amphibalaninae</taxon>
        <taxon>Amphibalanus</taxon>
    </lineage>
</organism>
<dbReference type="PANTHER" id="PTHR24006:SF915">
    <property type="entry name" value="UBIQUITIN CARBOXYL-TERMINAL HYDROLASE-RELATED"/>
    <property type="match status" value="1"/>
</dbReference>
<proteinExistence type="inferred from homology"/>
<comment type="caution">
    <text evidence="3">The sequence shown here is derived from an EMBL/GenBank/DDBJ whole genome shotgun (WGS) entry which is preliminary data.</text>
</comment>
<dbReference type="InterPro" id="IPR001394">
    <property type="entry name" value="Peptidase_C19_UCH"/>
</dbReference>
<dbReference type="Proteomes" id="UP000440578">
    <property type="component" value="Unassembled WGS sequence"/>
</dbReference>
<dbReference type="GO" id="GO:0000082">
    <property type="term" value="P:G1/S transition of mitotic cell cycle"/>
    <property type="evidence" value="ECO:0007669"/>
    <property type="project" value="TreeGrafter"/>
</dbReference>
<dbReference type="GO" id="GO:0005634">
    <property type="term" value="C:nucleus"/>
    <property type="evidence" value="ECO:0007669"/>
    <property type="project" value="TreeGrafter"/>
</dbReference>
<dbReference type="Gene3D" id="3.90.70.10">
    <property type="entry name" value="Cysteine proteinases"/>
    <property type="match status" value="1"/>
</dbReference>
<dbReference type="PROSITE" id="PS50235">
    <property type="entry name" value="USP_3"/>
    <property type="match status" value="1"/>
</dbReference>
<reference evidence="3 4" key="1">
    <citation type="submission" date="2019-07" db="EMBL/GenBank/DDBJ databases">
        <title>Draft genome assembly of a fouling barnacle, Amphibalanus amphitrite (Darwin, 1854): The first reference genome for Thecostraca.</title>
        <authorList>
            <person name="Kim W."/>
        </authorList>
    </citation>
    <scope>NUCLEOTIDE SEQUENCE [LARGE SCALE GENOMIC DNA]</scope>
    <source>
        <strain evidence="3">SNU_AA5</strain>
        <tissue evidence="3">Soma without cirri and trophi</tissue>
    </source>
</reference>
<keyword evidence="3" id="KW-0378">Hydrolase</keyword>
<dbReference type="InterPro" id="IPR038765">
    <property type="entry name" value="Papain-like_cys_pep_sf"/>
</dbReference>
<dbReference type="PANTHER" id="PTHR24006">
    <property type="entry name" value="UBIQUITIN CARBOXYL-TERMINAL HYDROLASE"/>
    <property type="match status" value="1"/>
</dbReference>
<dbReference type="Pfam" id="PF00443">
    <property type="entry name" value="UCH"/>
    <property type="match status" value="1"/>
</dbReference>
<dbReference type="InterPro" id="IPR028889">
    <property type="entry name" value="USP"/>
</dbReference>
<evidence type="ECO:0000313" key="4">
    <source>
        <dbReference type="Proteomes" id="UP000440578"/>
    </source>
</evidence>
<dbReference type="CDD" id="cd02257">
    <property type="entry name" value="Peptidase_C19"/>
    <property type="match status" value="1"/>
</dbReference>
<name>A0A6A4WJY4_AMPAM</name>
<dbReference type="SUPFAM" id="SSF54001">
    <property type="entry name" value="Cysteine proteinases"/>
    <property type="match status" value="1"/>
</dbReference>
<sequence length="418" mass="47155">MQQNPCPVENGQCRTLCGIAKLMVLRQKALSKSVSSHLNDLRDVFADVDPAFRGTEMQDANEFLLRLLDTMKDEIDERRSTDNPVRDNFQYQTVESYKCTKCHETVLKCQENISWFVSVPRRQGTEAPTLQDALQLSMQPDRRELLCHRCHHGECRVTTKISQLPRINLNRCVFLGEESKKIRANVGIPKFLSLKEFVADDVTRPPEWMCTKPSLYVPDAADSDSEPRRNREDKGRELRVVMRSLEEREPADALEQVHLPEFSVEDNQLLCPVDLVGDSTYRLVGVISHYGGTAHSGHYVSDVYSVGRGMWLHYDDHYQAAVIPQPPADCAGCLLESLWLRVKPSTGPPFKLAVVYRPPRRTAAALQADIGELELQYQRVVLQHSGPVLIMGDLNCNLLDTAEGCAAPRGEIADLSRT</sequence>
<dbReference type="GO" id="GO:0004843">
    <property type="term" value="F:cysteine-type deubiquitinase activity"/>
    <property type="evidence" value="ECO:0007669"/>
    <property type="project" value="InterPro"/>
</dbReference>
<evidence type="ECO:0000259" key="2">
    <source>
        <dbReference type="PROSITE" id="PS50235"/>
    </source>
</evidence>